<accession>A0A034WQ57</accession>
<sequence length="243" mass="28108">MSTDNSVTGKEILKTTPKESDNTTPKSSEQNCTNFDAKERSKNTAEITKTLPVGSESVAELTSRDVLYTQGCKEMSDYAKCYVGAYLSIIQLTLNKLKLLPRKSVVLQTKMLELEGVLAQIESIDLKADFVYDDDLYAIVREIGKVEDEYVAMKTNVQYKSEADLLQRILKEVGFEAQEQRLTEARRLLVKNFANALDNFNETISDAERRTEWELVEFYERFNAITDFQEQYNYFDEFWPIFW</sequence>
<protein>
    <submittedName>
        <fullName evidence="2">Uncharacterized protein</fullName>
    </submittedName>
</protein>
<feature type="compositionally biased region" description="Polar residues" evidence="1">
    <location>
        <begin position="22"/>
        <end position="34"/>
    </location>
</feature>
<dbReference type="OrthoDB" id="10315155at2759"/>
<proteinExistence type="predicted"/>
<dbReference type="KEGG" id="bdr:115066585"/>
<dbReference type="EMBL" id="GAKP01002470">
    <property type="protein sequence ID" value="JAC56482.1"/>
    <property type="molecule type" value="Transcribed_RNA"/>
</dbReference>
<evidence type="ECO:0000313" key="2">
    <source>
        <dbReference type="EMBL" id="JAC56482.1"/>
    </source>
</evidence>
<dbReference type="AlphaFoldDB" id="A0A034WQ57"/>
<name>A0A034WQ57_BACDO</name>
<organism evidence="2">
    <name type="scientific">Bactrocera dorsalis</name>
    <name type="common">Oriental fruit fly</name>
    <name type="synonym">Dacus dorsalis</name>
    <dbReference type="NCBI Taxonomy" id="27457"/>
    <lineage>
        <taxon>Eukaryota</taxon>
        <taxon>Metazoa</taxon>
        <taxon>Ecdysozoa</taxon>
        <taxon>Arthropoda</taxon>
        <taxon>Hexapoda</taxon>
        <taxon>Insecta</taxon>
        <taxon>Pterygota</taxon>
        <taxon>Neoptera</taxon>
        <taxon>Endopterygota</taxon>
        <taxon>Diptera</taxon>
        <taxon>Brachycera</taxon>
        <taxon>Muscomorpha</taxon>
        <taxon>Tephritoidea</taxon>
        <taxon>Tephritidae</taxon>
        <taxon>Bactrocera</taxon>
        <taxon>Bactrocera</taxon>
    </lineage>
</organism>
<evidence type="ECO:0000256" key="1">
    <source>
        <dbReference type="SAM" id="MobiDB-lite"/>
    </source>
</evidence>
<feature type="region of interest" description="Disordered" evidence="1">
    <location>
        <begin position="1"/>
        <end position="39"/>
    </location>
</feature>
<feature type="compositionally biased region" description="Basic and acidic residues" evidence="1">
    <location>
        <begin position="11"/>
        <end position="21"/>
    </location>
</feature>
<reference evidence="2" key="1">
    <citation type="journal article" date="2014" name="BMC Genomics">
        <title>Characterizing the developmental transcriptome of the oriental fruit fly, Bactrocera dorsalis (Diptera: Tephritidae) through comparative genomic analysis with Drosophila melanogaster utilizing modENCODE datasets.</title>
        <authorList>
            <person name="Geib S.M."/>
            <person name="Calla B."/>
            <person name="Hall B."/>
            <person name="Hou S."/>
            <person name="Manoukis N.C."/>
        </authorList>
    </citation>
    <scope>NUCLEOTIDE SEQUENCE</scope>
    <source>
        <strain evidence="2">Punador</strain>
    </source>
</reference>